<dbReference type="Proteomes" id="UP000217763">
    <property type="component" value="Chromosome"/>
</dbReference>
<dbReference type="InterPro" id="IPR044946">
    <property type="entry name" value="Restrct_endonuc_typeI_TRD_sf"/>
</dbReference>
<dbReference type="Gene3D" id="3.90.220.20">
    <property type="entry name" value="DNA methylase specificity domains"/>
    <property type="match status" value="1"/>
</dbReference>
<keyword evidence="5" id="KW-1185">Reference proteome</keyword>
<evidence type="ECO:0000256" key="3">
    <source>
        <dbReference type="SAM" id="Coils"/>
    </source>
</evidence>
<feature type="coiled-coil region" evidence="3">
    <location>
        <begin position="31"/>
        <end position="58"/>
    </location>
</feature>
<evidence type="ECO:0000256" key="2">
    <source>
        <dbReference type="ARBA" id="ARBA00023125"/>
    </source>
</evidence>
<dbReference type="Gene3D" id="1.10.287.1120">
    <property type="entry name" value="Bipartite methylase S protein"/>
    <property type="match status" value="1"/>
</dbReference>
<evidence type="ECO:0000313" key="4">
    <source>
        <dbReference type="EMBL" id="ATG75877.1"/>
    </source>
</evidence>
<dbReference type="PANTHER" id="PTHR30408">
    <property type="entry name" value="TYPE-1 RESTRICTION ENZYME ECOKI SPECIFICITY PROTEIN"/>
    <property type="match status" value="1"/>
</dbReference>
<name>A0A291HUP9_9GAMM</name>
<keyword evidence="2" id="KW-0238">DNA-binding</keyword>
<accession>A0A291HUP9</accession>
<dbReference type="GO" id="GO:0009307">
    <property type="term" value="P:DNA restriction-modification system"/>
    <property type="evidence" value="ECO:0007669"/>
    <property type="project" value="UniProtKB-KW"/>
</dbReference>
<dbReference type="EMBL" id="CP012621">
    <property type="protein sequence ID" value="ATG75877.1"/>
    <property type="molecule type" value="Genomic_DNA"/>
</dbReference>
<dbReference type="SUPFAM" id="SSF116734">
    <property type="entry name" value="DNA methylase specificity domain"/>
    <property type="match status" value="1"/>
</dbReference>
<dbReference type="PANTHER" id="PTHR30408:SF12">
    <property type="entry name" value="TYPE I RESTRICTION ENZYME MJAVIII SPECIFICITY SUBUNIT"/>
    <property type="match status" value="1"/>
</dbReference>
<dbReference type="KEGG" id="zdf:AN401_09095"/>
<dbReference type="AlphaFoldDB" id="A0A291HUP9"/>
<proteinExistence type="predicted"/>
<keyword evidence="1" id="KW-0680">Restriction system</keyword>
<dbReference type="REBASE" id="221737">
    <property type="entry name" value="S.ZdeF131ORF9085P"/>
</dbReference>
<reference evidence="5" key="1">
    <citation type="submission" date="2015-09" db="EMBL/GenBank/DDBJ databases">
        <authorList>
            <person name="Shao Z."/>
            <person name="Wang L."/>
        </authorList>
    </citation>
    <scope>NUCLEOTIDE SEQUENCE [LARGE SCALE GENOMIC DNA]</scope>
    <source>
        <strain evidence="5">F13-1</strain>
    </source>
</reference>
<gene>
    <name evidence="4" type="ORF">AN401_09095</name>
</gene>
<dbReference type="GO" id="GO:0003677">
    <property type="term" value="F:DNA binding"/>
    <property type="evidence" value="ECO:0007669"/>
    <property type="project" value="UniProtKB-KW"/>
</dbReference>
<protein>
    <submittedName>
        <fullName evidence="4">Uncharacterized protein</fullName>
    </submittedName>
</protein>
<dbReference type="InterPro" id="IPR052021">
    <property type="entry name" value="Type-I_RS_S_subunit"/>
</dbReference>
<sequence length="72" mass="7993">MKVYGISKNNLNVVCVPVPSKKEQTAIATILSDMDEEIQALEARLAKTRDLKQGMMQQLLTGKIRLPVEHSA</sequence>
<evidence type="ECO:0000256" key="1">
    <source>
        <dbReference type="ARBA" id="ARBA00022747"/>
    </source>
</evidence>
<keyword evidence="3" id="KW-0175">Coiled coil</keyword>
<evidence type="ECO:0000313" key="5">
    <source>
        <dbReference type="Proteomes" id="UP000217763"/>
    </source>
</evidence>
<organism evidence="4 5">
    <name type="scientific">Zobellella denitrificans</name>
    <dbReference type="NCBI Taxonomy" id="347534"/>
    <lineage>
        <taxon>Bacteria</taxon>
        <taxon>Pseudomonadati</taxon>
        <taxon>Pseudomonadota</taxon>
        <taxon>Gammaproteobacteria</taxon>
        <taxon>Aeromonadales</taxon>
        <taxon>Aeromonadaceae</taxon>
        <taxon>Zobellella</taxon>
    </lineage>
</organism>